<evidence type="ECO:0000313" key="2">
    <source>
        <dbReference type="Proteomes" id="UP001055811"/>
    </source>
</evidence>
<protein>
    <submittedName>
        <fullName evidence="1">Uncharacterized protein</fullName>
    </submittedName>
</protein>
<organism evidence="1 2">
    <name type="scientific">Cichorium intybus</name>
    <name type="common">Chicory</name>
    <dbReference type="NCBI Taxonomy" id="13427"/>
    <lineage>
        <taxon>Eukaryota</taxon>
        <taxon>Viridiplantae</taxon>
        <taxon>Streptophyta</taxon>
        <taxon>Embryophyta</taxon>
        <taxon>Tracheophyta</taxon>
        <taxon>Spermatophyta</taxon>
        <taxon>Magnoliopsida</taxon>
        <taxon>eudicotyledons</taxon>
        <taxon>Gunneridae</taxon>
        <taxon>Pentapetalae</taxon>
        <taxon>asterids</taxon>
        <taxon>campanulids</taxon>
        <taxon>Asterales</taxon>
        <taxon>Asteraceae</taxon>
        <taxon>Cichorioideae</taxon>
        <taxon>Cichorieae</taxon>
        <taxon>Cichoriinae</taxon>
        <taxon>Cichorium</taxon>
    </lineage>
</organism>
<keyword evidence="2" id="KW-1185">Reference proteome</keyword>
<sequence>MRNVFLSPQLFSLFLIWARFSSSIIAGVFPLPSPSFHFTDPITAILLQGSFEWRLPVDLDQAISHRITTLIQSPIICRTYKSIALINHQTSAMDLEVHLRRLPNNHHRKPNPNLSHFHRHFLHLIVQDLHQVLFLEV</sequence>
<gene>
    <name evidence="1" type="ORF">L2E82_02878</name>
</gene>
<dbReference type="Proteomes" id="UP001055811">
    <property type="component" value="Linkage Group LG01"/>
</dbReference>
<name>A0ACB9H2W6_CICIN</name>
<reference evidence="2" key="1">
    <citation type="journal article" date="2022" name="Mol. Ecol. Resour.">
        <title>The genomes of chicory, endive, great burdock and yacon provide insights into Asteraceae palaeo-polyploidization history and plant inulin production.</title>
        <authorList>
            <person name="Fan W."/>
            <person name="Wang S."/>
            <person name="Wang H."/>
            <person name="Wang A."/>
            <person name="Jiang F."/>
            <person name="Liu H."/>
            <person name="Zhao H."/>
            <person name="Xu D."/>
            <person name="Zhang Y."/>
        </authorList>
    </citation>
    <scope>NUCLEOTIDE SEQUENCE [LARGE SCALE GENOMIC DNA]</scope>
    <source>
        <strain evidence="2">cv. Punajuju</strain>
    </source>
</reference>
<reference evidence="1 2" key="2">
    <citation type="journal article" date="2022" name="Mol. Ecol. Resour.">
        <title>The genomes of chicory, endive, great burdock and yacon provide insights into Asteraceae paleo-polyploidization history and plant inulin production.</title>
        <authorList>
            <person name="Fan W."/>
            <person name="Wang S."/>
            <person name="Wang H."/>
            <person name="Wang A."/>
            <person name="Jiang F."/>
            <person name="Liu H."/>
            <person name="Zhao H."/>
            <person name="Xu D."/>
            <person name="Zhang Y."/>
        </authorList>
    </citation>
    <scope>NUCLEOTIDE SEQUENCE [LARGE SCALE GENOMIC DNA]</scope>
    <source>
        <strain evidence="2">cv. Punajuju</strain>
        <tissue evidence="1">Leaves</tissue>
    </source>
</reference>
<dbReference type="EMBL" id="CM042009">
    <property type="protein sequence ID" value="KAI3790065.1"/>
    <property type="molecule type" value="Genomic_DNA"/>
</dbReference>
<evidence type="ECO:0000313" key="1">
    <source>
        <dbReference type="EMBL" id="KAI3790065.1"/>
    </source>
</evidence>
<comment type="caution">
    <text evidence="1">The sequence shown here is derived from an EMBL/GenBank/DDBJ whole genome shotgun (WGS) entry which is preliminary data.</text>
</comment>
<accession>A0ACB9H2W6</accession>
<proteinExistence type="predicted"/>